<dbReference type="PANTHER" id="PTHR43476">
    <property type="entry name" value="3-(3-HYDROXY-PHENYL)PROPIONATE/3-HYDROXYCINNAMIC ACID HYDROXYLASE"/>
    <property type="match status" value="1"/>
</dbReference>
<dbReference type="InterPro" id="IPR002938">
    <property type="entry name" value="FAD-bd"/>
</dbReference>
<sequence>MTAPPGDRTDIAVIGCGPVGMTLAALLGRSGHSVVVLERYPGLYGLPRAASFDGEVMRALAGLGLAAALEPTLYPQEAYEWRNGSGELLIRQECPLVGSSGWAEISMFHQPALENALHGLCASLPNVDVRFGTTVTGLSHDDDQVELTTSGAAVRARYVIGCDGGNSFVRQAIGIEQDDLGFAEPWLVCDFTLRRPATELGLPPMLQIGDPAGPTTVITTGRERQRFCFMLDDTGDLDQERSADQAWERVRPYLSRDDGELVRVATYTFRSLIARRWRDGRVLLAGDAAHQMPPFLGQGMCSGIRDALNIAFKIDLVLRGVQCPEVLDTYQSEREPHVRSVTGTSVELGRQHTLRDPALAAERDVRLLARRATLQEPERIRLPDLGPGLLGGGGGSLSVQGRVSDGIRTGLLDDIVGGGFRLLVTEQALPSLDVPVLERAGITVVGFGAAAGKSVVADSDGTHRRWLSELGATAAAVRPDNYVLAAGPDAVEVAEELLALLTRPAGKLSR</sequence>
<dbReference type="Pfam" id="PF01494">
    <property type="entry name" value="FAD_binding_3"/>
    <property type="match status" value="1"/>
</dbReference>
<protein>
    <submittedName>
        <fullName evidence="3">Bifunctional 3-(3-hydroxy-phenyl)propionate/3-hydroxycinnamic acid hydroxylase</fullName>
    </submittedName>
</protein>
<dbReference type="NCBIfam" id="NF004829">
    <property type="entry name" value="PRK06183.1-3"/>
    <property type="match status" value="1"/>
</dbReference>
<name>A0ABP5CIA7_9PSEU</name>
<evidence type="ECO:0000313" key="3">
    <source>
        <dbReference type="EMBL" id="GAA1964479.1"/>
    </source>
</evidence>
<evidence type="ECO:0000259" key="2">
    <source>
        <dbReference type="Pfam" id="PF01494"/>
    </source>
</evidence>
<dbReference type="InterPro" id="IPR036188">
    <property type="entry name" value="FAD/NAD-bd_sf"/>
</dbReference>
<dbReference type="Gene3D" id="3.30.70.2450">
    <property type="match status" value="1"/>
</dbReference>
<dbReference type="PRINTS" id="PR00420">
    <property type="entry name" value="RNGMNOXGNASE"/>
</dbReference>
<evidence type="ECO:0000256" key="1">
    <source>
        <dbReference type="ARBA" id="ARBA00023002"/>
    </source>
</evidence>
<dbReference type="Gene3D" id="3.50.50.60">
    <property type="entry name" value="FAD/NAD(P)-binding domain"/>
    <property type="match status" value="1"/>
</dbReference>
<keyword evidence="4" id="KW-1185">Reference proteome</keyword>
<dbReference type="EMBL" id="BAAANN010000015">
    <property type="protein sequence ID" value="GAA1964479.1"/>
    <property type="molecule type" value="Genomic_DNA"/>
</dbReference>
<evidence type="ECO:0000313" key="4">
    <source>
        <dbReference type="Proteomes" id="UP001501116"/>
    </source>
</evidence>
<dbReference type="InterPro" id="IPR050631">
    <property type="entry name" value="PheA/TfdB_FAD_monoxygenase"/>
</dbReference>
<organism evidence="3 4">
    <name type="scientific">Amycolatopsis minnesotensis</name>
    <dbReference type="NCBI Taxonomy" id="337894"/>
    <lineage>
        <taxon>Bacteria</taxon>
        <taxon>Bacillati</taxon>
        <taxon>Actinomycetota</taxon>
        <taxon>Actinomycetes</taxon>
        <taxon>Pseudonocardiales</taxon>
        <taxon>Pseudonocardiaceae</taxon>
        <taxon>Amycolatopsis</taxon>
    </lineage>
</organism>
<accession>A0ABP5CIA7</accession>
<feature type="domain" description="FAD-binding" evidence="2">
    <location>
        <begin position="8"/>
        <end position="342"/>
    </location>
</feature>
<keyword evidence="1" id="KW-0560">Oxidoreductase</keyword>
<proteinExistence type="predicted"/>
<reference evidence="4" key="1">
    <citation type="journal article" date="2019" name="Int. J. Syst. Evol. Microbiol.">
        <title>The Global Catalogue of Microorganisms (GCM) 10K type strain sequencing project: providing services to taxonomists for standard genome sequencing and annotation.</title>
        <authorList>
            <consortium name="The Broad Institute Genomics Platform"/>
            <consortium name="The Broad Institute Genome Sequencing Center for Infectious Disease"/>
            <person name="Wu L."/>
            <person name="Ma J."/>
        </authorList>
    </citation>
    <scope>NUCLEOTIDE SEQUENCE [LARGE SCALE GENOMIC DNA]</scope>
    <source>
        <strain evidence="4">JCM 14545</strain>
    </source>
</reference>
<dbReference type="RefSeq" id="WP_344420719.1">
    <property type="nucleotide sequence ID" value="NZ_BAAANN010000015.1"/>
</dbReference>
<gene>
    <name evidence="3" type="ORF">GCM10009754_40390</name>
</gene>
<dbReference type="SUPFAM" id="SSF51905">
    <property type="entry name" value="FAD/NAD(P)-binding domain"/>
    <property type="match status" value="1"/>
</dbReference>
<dbReference type="Proteomes" id="UP001501116">
    <property type="component" value="Unassembled WGS sequence"/>
</dbReference>
<dbReference type="PANTHER" id="PTHR43476:SF3">
    <property type="entry name" value="FAD-BINDING MONOOXYGENASE"/>
    <property type="match status" value="1"/>
</dbReference>
<comment type="caution">
    <text evidence="3">The sequence shown here is derived from an EMBL/GenBank/DDBJ whole genome shotgun (WGS) entry which is preliminary data.</text>
</comment>